<feature type="site" description="Positions MEP for the nucleophilic attack" evidence="3">
    <location>
        <position position="155"/>
    </location>
</feature>
<dbReference type="NCBIfam" id="TIGR00453">
    <property type="entry name" value="ispD"/>
    <property type="match status" value="1"/>
</dbReference>
<dbReference type="PANTHER" id="PTHR32125:SF4">
    <property type="entry name" value="2-C-METHYL-D-ERYTHRITOL 4-PHOSPHATE CYTIDYLYLTRANSFERASE, CHLOROPLASTIC"/>
    <property type="match status" value="1"/>
</dbReference>
<dbReference type="EC" id="2.7.7.60" evidence="3"/>
<feature type="site" description="Positions MEP for the nucleophilic attack" evidence="3">
    <location>
        <position position="211"/>
    </location>
</feature>
<comment type="function">
    <text evidence="3">Catalyzes the formation of 4-diphosphocytidyl-2-C-methyl-D-erythritol from CTP and 2-C-methyl-D-erythritol 4-phosphate (MEP).</text>
</comment>
<dbReference type="HAMAP" id="MF_00108">
    <property type="entry name" value="IspD"/>
    <property type="match status" value="1"/>
</dbReference>
<keyword evidence="1 3" id="KW-0808">Transferase</keyword>
<feature type="site" description="Transition state stabilizer" evidence="3">
    <location>
        <position position="22"/>
    </location>
</feature>
<evidence type="ECO:0000256" key="1">
    <source>
        <dbReference type="ARBA" id="ARBA00022679"/>
    </source>
</evidence>
<name>A0A538T3Y0_UNCEI</name>
<reference evidence="4 5" key="1">
    <citation type="journal article" date="2019" name="Nat. Microbiol.">
        <title>Mediterranean grassland soil C-N compound turnover is dependent on rainfall and depth, and is mediated by genomically divergent microorganisms.</title>
        <authorList>
            <person name="Diamond S."/>
            <person name="Andeer P.F."/>
            <person name="Li Z."/>
            <person name="Crits-Christoph A."/>
            <person name="Burstein D."/>
            <person name="Anantharaman K."/>
            <person name="Lane K.R."/>
            <person name="Thomas B.C."/>
            <person name="Pan C."/>
            <person name="Northen T.R."/>
            <person name="Banfield J.F."/>
        </authorList>
    </citation>
    <scope>NUCLEOTIDE SEQUENCE [LARGE SCALE GENOMIC DNA]</scope>
    <source>
        <strain evidence="4">WS_6</strain>
    </source>
</reference>
<dbReference type="EMBL" id="VBOW01000036">
    <property type="protein sequence ID" value="TMQ58333.1"/>
    <property type="molecule type" value="Genomic_DNA"/>
</dbReference>
<dbReference type="FunFam" id="3.90.550.10:FF:000003">
    <property type="entry name" value="2-C-methyl-D-erythritol 4-phosphate cytidylyltransferase"/>
    <property type="match status" value="1"/>
</dbReference>
<evidence type="ECO:0000256" key="3">
    <source>
        <dbReference type="HAMAP-Rule" id="MF_00108"/>
    </source>
</evidence>
<comment type="catalytic activity">
    <reaction evidence="3">
        <text>2-C-methyl-D-erythritol 4-phosphate + CTP + H(+) = 4-CDP-2-C-methyl-D-erythritol + diphosphate</text>
        <dbReference type="Rhea" id="RHEA:13429"/>
        <dbReference type="ChEBI" id="CHEBI:15378"/>
        <dbReference type="ChEBI" id="CHEBI:33019"/>
        <dbReference type="ChEBI" id="CHEBI:37563"/>
        <dbReference type="ChEBI" id="CHEBI:57823"/>
        <dbReference type="ChEBI" id="CHEBI:58262"/>
        <dbReference type="EC" id="2.7.7.60"/>
    </reaction>
</comment>
<dbReference type="Proteomes" id="UP000316852">
    <property type="component" value="Unassembled WGS sequence"/>
</dbReference>
<dbReference type="UniPathway" id="UPA00056">
    <property type="reaction ID" value="UER00093"/>
</dbReference>
<dbReference type="SUPFAM" id="SSF53448">
    <property type="entry name" value="Nucleotide-diphospho-sugar transferases"/>
    <property type="match status" value="1"/>
</dbReference>
<dbReference type="Gene3D" id="3.90.550.10">
    <property type="entry name" value="Spore Coat Polysaccharide Biosynthesis Protein SpsA, Chain A"/>
    <property type="match status" value="1"/>
</dbReference>
<keyword evidence="3" id="KW-0414">Isoprene biosynthesis</keyword>
<dbReference type="GO" id="GO:0019288">
    <property type="term" value="P:isopentenyl diphosphate biosynthetic process, methylerythritol 4-phosphate pathway"/>
    <property type="evidence" value="ECO:0007669"/>
    <property type="project" value="UniProtKB-UniRule"/>
</dbReference>
<dbReference type="PANTHER" id="PTHR32125">
    <property type="entry name" value="2-C-METHYL-D-ERYTHRITOL 4-PHOSPHATE CYTIDYLYLTRANSFERASE, CHLOROPLASTIC"/>
    <property type="match status" value="1"/>
</dbReference>
<dbReference type="AlphaFoldDB" id="A0A538T3Y0"/>
<dbReference type="InterPro" id="IPR034683">
    <property type="entry name" value="IspD/TarI"/>
</dbReference>
<dbReference type="Pfam" id="PF01128">
    <property type="entry name" value="IspD"/>
    <property type="match status" value="1"/>
</dbReference>
<keyword evidence="2 3" id="KW-0548">Nucleotidyltransferase</keyword>
<evidence type="ECO:0000313" key="4">
    <source>
        <dbReference type="EMBL" id="TMQ58333.1"/>
    </source>
</evidence>
<dbReference type="InterPro" id="IPR029044">
    <property type="entry name" value="Nucleotide-diphossugar_trans"/>
</dbReference>
<dbReference type="GO" id="GO:0050518">
    <property type="term" value="F:2-C-methyl-D-erythritol 4-phosphate cytidylyltransferase activity"/>
    <property type="evidence" value="ECO:0007669"/>
    <property type="project" value="UniProtKB-UniRule"/>
</dbReference>
<gene>
    <name evidence="3 4" type="primary">ispD</name>
    <name evidence="4" type="ORF">E6K76_08095</name>
</gene>
<organism evidence="4 5">
    <name type="scientific">Eiseniibacteriota bacterium</name>
    <dbReference type="NCBI Taxonomy" id="2212470"/>
    <lineage>
        <taxon>Bacteria</taxon>
        <taxon>Candidatus Eiseniibacteriota</taxon>
    </lineage>
</organism>
<comment type="similarity">
    <text evidence="3">Belongs to the IspD/TarI cytidylyltransferase family. IspD subfamily.</text>
</comment>
<feature type="site" description="Transition state stabilizer" evidence="3">
    <location>
        <position position="15"/>
    </location>
</feature>
<evidence type="ECO:0000313" key="5">
    <source>
        <dbReference type="Proteomes" id="UP000316852"/>
    </source>
</evidence>
<dbReference type="CDD" id="cd02516">
    <property type="entry name" value="CDP-ME_synthetase"/>
    <property type="match status" value="1"/>
</dbReference>
<comment type="pathway">
    <text evidence="3">Isoprenoid biosynthesis; isopentenyl diphosphate biosynthesis via DXP pathway; isopentenyl diphosphate from 1-deoxy-D-xylulose 5-phosphate: step 2/6.</text>
</comment>
<dbReference type="InterPro" id="IPR050088">
    <property type="entry name" value="IspD/TarI_cytidylyltransf_bact"/>
</dbReference>
<evidence type="ECO:0000256" key="2">
    <source>
        <dbReference type="ARBA" id="ARBA00022695"/>
    </source>
</evidence>
<proteinExistence type="inferred from homology"/>
<sequence length="233" mass="24727">MDLAVILAGAGEGRRMGALGPKLLLEVGGRPALHRVIDTFLEVEAVGEIAVVVPPALLLEAERAASSRPNPRRARIAISPGGETRRDSVRIGIESLTRSLSFIAVHDVARVLVSRALIERVLRAARSGGAAIPACPIRDTVKEVAAGRVLRSIARERLLAAQTPQIFARDILARAHALAREPHAEATDDAMLVERLGSDIAVVPGEPSNLKLTEPGDLVVLEAWLKAGQESEG</sequence>
<accession>A0A538T3Y0</accession>
<protein>
    <recommendedName>
        <fullName evidence="3">2-C-methyl-D-erythritol 4-phosphate cytidylyltransferase</fullName>
        <ecNumber evidence="3">2.7.7.60</ecNumber>
    </recommendedName>
    <alternativeName>
        <fullName evidence="3">4-diphosphocytidyl-2C-methyl-D-erythritol synthase</fullName>
    </alternativeName>
    <alternativeName>
        <fullName evidence="3">MEP cytidylyltransferase</fullName>
        <shortName evidence="3">MCT</shortName>
    </alternativeName>
</protein>
<comment type="caution">
    <text evidence="4">The sequence shown here is derived from an EMBL/GenBank/DDBJ whole genome shotgun (WGS) entry which is preliminary data.</text>
</comment>
<dbReference type="InterPro" id="IPR001228">
    <property type="entry name" value="IspD"/>
</dbReference>